<organism evidence="2 3">
    <name type="scientific">Manihot esculenta</name>
    <name type="common">Cassava</name>
    <name type="synonym">Jatropha manihot</name>
    <dbReference type="NCBI Taxonomy" id="3983"/>
    <lineage>
        <taxon>Eukaryota</taxon>
        <taxon>Viridiplantae</taxon>
        <taxon>Streptophyta</taxon>
        <taxon>Embryophyta</taxon>
        <taxon>Tracheophyta</taxon>
        <taxon>Spermatophyta</taxon>
        <taxon>Magnoliopsida</taxon>
        <taxon>eudicotyledons</taxon>
        <taxon>Gunneridae</taxon>
        <taxon>Pentapetalae</taxon>
        <taxon>rosids</taxon>
        <taxon>fabids</taxon>
        <taxon>Malpighiales</taxon>
        <taxon>Euphorbiaceae</taxon>
        <taxon>Crotonoideae</taxon>
        <taxon>Manihoteae</taxon>
        <taxon>Manihot</taxon>
    </lineage>
</organism>
<sequence>MGICGSCFGQPSPQRSPKRKLNNQDVGLTSDVEFMKRGRSWRRHEVKKRQFRPQEKQQQQQQLQLENYKKFSTLEECFLASPMPNSYNSNGDQALHHHVLKQNKVYPSDYASNNPRGSFSKQRLLKAGEVGSSEVEVYSSLSRSQSGKRKKKVSFRLPEEADIIVYNISEETDE</sequence>
<comment type="caution">
    <text evidence="2">The sequence shown here is derived from an EMBL/GenBank/DDBJ whole genome shotgun (WGS) entry which is preliminary data.</text>
</comment>
<accession>A0A2C9W9C9</accession>
<dbReference type="AlphaFoldDB" id="A0A2C9W9C9"/>
<protein>
    <submittedName>
        <fullName evidence="2">Uncharacterized protein</fullName>
    </submittedName>
</protein>
<name>A0A2C9W9C9_MANES</name>
<keyword evidence="3" id="KW-1185">Reference proteome</keyword>
<dbReference type="EMBL" id="CM004389">
    <property type="protein sequence ID" value="OAY55207.1"/>
    <property type="molecule type" value="Genomic_DNA"/>
</dbReference>
<evidence type="ECO:0000313" key="3">
    <source>
        <dbReference type="Proteomes" id="UP000091857"/>
    </source>
</evidence>
<reference evidence="3" key="1">
    <citation type="journal article" date="2016" name="Nat. Biotechnol.">
        <title>Sequencing wild and cultivated cassava and related species reveals extensive interspecific hybridization and genetic diversity.</title>
        <authorList>
            <person name="Bredeson J.V."/>
            <person name="Lyons J.B."/>
            <person name="Prochnik S.E."/>
            <person name="Wu G.A."/>
            <person name="Ha C.M."/>
            <person name="Edsinger-Gonzales E."/>
            <person name="Grimwood J."/>
            <person name="Schmutz J."/>
            <person name="Rabbi I.Y."/>
            <person name="Egesi C."/>
            <person name="Nauluvula P."/>
            <person name="Lebot V."/>
            <person name="Ndunguru J."/>
            <person name="Mkamilo G."/>
            <person name="Bart R.S."/>
            <person name="Setter T.L."/>
            <person name="Gleadow R.M."/>
            <person name="Kulakow P."/>
            <person name="Ferguson M.E."/>
            <person name="Rounsley S."/>
            <person name="Rokhsar D.S."/>
        </authorList>
    </citation>
    <scope>NUCLEOTIDE SEQUENCE [LARGE SCALE GENOMIC DNA]</scope>
    <source>
        <strain evidence="3">cv. AM560-2</strain>
    </source>
</reference>
<dbReference type="OMA" id="TEHENEH"/>
<evidence type="ECO:0000313" key="2">
    <source>
        <dbReference type="EMBL" id="OAY55207.1"/>
    </source>
</evidence>
<dbReference type="Proteomes" id="UP000091857">
    <property type="component" value="Chromosome 3"/>
</dbReference>
<feature type="compositionally biased region" description="Basic residues" evidence="1">
    <location>
        <begin position="37"/>
        <end position="51"/>
    </location>
</feature>
<dbReference type="Gramene" id="Manes.03G136520.1.v8.1">
    <property type="protein sequence ID" value="Manes.03G136520.1.v8.1.CDS.1"/>
    <property type="gene ID" value="Manes.03G136520.v8.1"/>
</dbReference>
<proteinExistence type="predicted"/>
<feature type="region of interest" description="Disordered" evidence="1">
    <location>
        <begin position="1"/>
        <end position="61"/>
    </location>
</feature>
<gene>
    <name evidence="2" type="ORF">MANES_03G136520v8</name>
</gene>
<evidence type="ECO:0000256" key="1">
    <source>
        <dbReference type="SAM" id="MobiDB-lite"/>
    </source>
</evidence>